<dbReference type="EMBL" id="JBHTIR010003958">
    <property type="protein sequence ID" value="MFD0856103.1"/>
    <property type="molecule type" value="Genomic_DNA"/>
</dbReference>
<dbReference type="PANTHER" id="PTHR43133:SF25">
    <property type="entry name" value="RNA POLYMERASE SIGMA FACTOR RFAY-RELATED"/>
    <property type="match status" value="1"/>
</dbReference>
<dbReference type="SUPFAM" id="SSF88946">
    <property type="entry name" value="Sigma2 domain of RNA polymerase sigma factors"/>
    <property type="match status" value="1"/>
</dbReference>
<keyword evidence="6" id="KW-1185">Reference proteome</keyword>
<feature type="non-terminal residue" evidence="5">
    <location>
        <position position="74"/>
    </location>
</feature>
<evidence type="ECO:0000256" key="1">
    <source>
        <dbReference type="ARBA" id="ARBA00023015"/>
    </source>
</evidence>
<keyword evidence="2" id="KW-0731">Sigma factor</keyword>
<evidence type="ECO:0000313" key="6">
    <source>
        <dbReference type="Proteomes" id="UP001597083"/>
    </source>
</evidence>
<dbReference type="InterPro" id="IPR007627">
    <property type="entry name" value="RNA_pol_sigma70_r2"/>
</dbReference>
<protein>
    <submittedName>
        <fullName evidence="5">RNA polymerase sigma factor</fullName>
    </submittedName>
</protein>
<gene>
    <name evidence="5" type="ORF">ACFQ07_27945</name>
</gene>
<reference evidence="6" key="1">
    <citation type="journal article" date="2019" name="Int. J. Syst. Evol. Microbiol.">
        <title>The Global Catalogue of Microorganisms (GCM) 10K type strain sequencing project: providing services to taxonomists for standard genome sequencing and annotation.</title>
        <authorList>
            <consortium name="The Broad Institute Genomics Platform"/>
            <consortium name="The Broad Institute Genome Sequencing Center for Infectious Disease"/>
            <person name="Wu L."/>
            <person name="Ma J."/>
        </authorList>
    </citation>
    <scope>NUCLEOTIDE SEQUENCE [LARGE SCALE GENOMIC DNA]</scope>
    <source>
        <strain evidence="6">JCM 31696</strain>
    </source>
</reference>
<evidence type="ECO:0000259" key="4">
    <source>
        <dbReference type="Pfam" id="PF04542"/>
    </source>
</evidence>
<proteinExistence type="predicted"/>
<evidence type="ECO:0000256" key="2">
    <source>
        <dbReference type="ARBA" id="ARBA00023082"/>
    </source>
</evidence>
<evidence type="ECO:0000256" key="3">
    <source>
        <dbReference type="ARBA" id="ARBA00023163"/>
    </source>
</evidence>
<feature type="domain" description="RNA polymerase sigma-70 region 2" evidence="4">
    <location>
        <begin position="18"/>
        <end position="74"/>
    </location>
</feature>
<dbReference type="Gene3D" id="1.10.1740.10">
    <property type="match status" value="1"/>
</dbReference>
<name>A0ABW3CNY4_9ACTN</name>
<comment type="caution">
    <text evidence="5">The sequence shown here is derived from an EMBL/GenBank/DDBJ whole genome shotgun (WGS) entry which is preliminary data.</text>
</comment>
<dbReference type="PANTHER" id="PTHR43133">
    <property type="entry name" value="RNA POLYMERASE ECF-TYPE SIGMA FACTO"/>
    <property type="match status" value="1"/>
</dbReference>
<keyword evidence="3" id="KW-0804">Transcription</keyword>
<organism evidence="5 6">
    <name type="scientific">Actinomadura adrarensis</name>
    <dbReference type="NCBI Taxonomy" id="1819600"/>
    <lineage>
        <taxon>Bacteria</taxon>
        <taxon>Bacillati</taxon>
        <taxon>Actinomycetota</taxon>
        <taxon>Actinomycetes</taxon>
        <taxon>Streptosporangiales</taxon>
        <taxon>Thermomonosporaceae</taxon>
        <taxon>Actinomadura</taxon>
    </lineage>
</organism>
<keyword evidence="1" id="KW-0805">Transcription regulation</keyword>
<sequence length="74" mass="8633">MADTSDDEQHRRELFERLYGAHYDAVARYALRRTDSPDDAVDVLGETFMTAWRRLEDIPDGDNATRLWLYGVAR</sequence>
<evidence type="ECO:0000313" key="5">
    <source>
        <dbReference type="EMBL" id="MFD0856103.1"/>
    </source>
</evidence>
<accession>A0ABW3CNY4</accession>
<dbReference type="InterPro" id="IPR039425">
    <property type="entry name" value="RNA_pol_sigma-70-like"/>
</dbReference>
<dbReference type="InterPro" id="IPR013325">
    <property type="entry name" value="RNA_pol_sigma_r2"/>
</dbReference>
<dbReference type="Proteomes" id="UP001597083">
    <property type="component" value="Unassembled WGS sequence"/>
</dbReference>
<dbReference type="Pfam" id="PF04542">
    <property type="entry name" value="Sigma70_r2"/>
    <property type="match status" value="1"/>
</dbReference>